<dbReference type="SUPFAM" id="SSF51658">
    <property type="entry name" value="Xylose isomerase-like"/>
    <property type="match status" value="1"/>
</dbReference>
<dbReference type="RefSeq" id="WP_101648402.1">
    <property type="nucleotide sequence ID" value="NZ_PGVE01000052.1"/>
</dbReference>
<evidence type="ECO:0000313" key="2">
    <source>
        <dbReference type="EMBL" id="PLS03655.1"/>
    </source>
</evidence>
<reference evidence="2 3" key="1">
    <citation type="submission" date="2017-11" db="EMBL/GenBank/DDBJ databases">
        <title>Comparitive Functional Genomics of Dry Heat Resistant strains isolated from the Viking Spacecraft.</title>
        <authorList>
            <person name="Seuylemezian A."/>
            <person name="Cooper K."/>
            <person name="Vaishampayan P."/>
        </authorList>
    </citation>
    <scope>NUCLEOTIDE SEQUENCE [LARGE SCALE GENOMIC DNA]</scope>
    <source>
        <strain evidence="2 3">V32-6</strain>
    </source>
</reference>
<gene>
    <name evidence="2" type="ORF">CVD27_13350</name>
</gene>
<dbReference type="PANTHER" id="PTHR12110">
    <property type="entry name" value="HYDROXYPYRUVATE ISOMERASE"/>
    <property type="match status" value="1"/>
</dbReference>
<keyword evidence="2" id="KW-0413">Isomerase</keyword>
<dbReference type="InterPro" id="IPR036237">
    <property type="entry name" value="Xyl_isomerase-like_sf"/>
</dbReference>
<protein>
    <submittedName>
        <fullName evidence="2">Sugar phosphate isomerase/epimerase</fullName>
    </submittedName>
</protein>
<name>A0A2N5HDQ3_9BACI</name>
<evidence type="ECO:0000313" key="3">
    <source>
        <dbReference type="Proteomes" id="UP000234950"/>
    </source>
</evidence>
<proteinExistence type="predicted"/>
<comment type="caution">
    <text evidence="2">The sequence shown here is derived from an EMBL/GenBank/DDBJ whole genome shotgun (WGS) entry which is preliminary data.</text>
</comment>
<dbReference type="Gene3D" id="3.20.20.150">
    <property type="entry name" value="Divalent-metal-dependent TIM barrel enzymes"/>
    <property type="match status" value="1"/>
</dbReference>
<keyword evidence="3" id="KW-1185">Reference proteome</keyword>
<dbReference type="OrthoDB" id="2237247at2"/>
<dbReference type="Pfam" id="PF01261">
    <property type="entry name" value="AP_endonuc_2"/>
    <property type="match status" value="1"/>
</dbReference>
<dbReference type="EMBL" id="PGVE01000052">
    <property type="protein sequence ID" value="PLS03655.1"/>
    <property type="molecule type" value="Genomic_DNA"/>
</dbReference>
<dbReference type="InterPro" id="IPR013022">
    <property type="entry name" value="Xyl_isomerase-like_TIM-brl"/>
</dbReference>
<sequence length="257" mass="29619">MRNVIVPLNAYDSIEVTTKGQASFVRLIAEAGAYGMEIRRELLQVENQEIDRIKSEMDQYELFTVYSAPIECWKEDYQLNKEQLSLIFQEAAALGAKWVKISLGHFQKNKSNMAELDEFLRQQEEIQLLIENDQTPHGGNVEHLQAFFENTVEHRVPVKMTFDAGNWYYSGQDVEVALQKLTPYVIYLHLKQVTEALETVPLQPDGEHSWKIVMGQFPADLVKALEFPIVPKEKTRDYIQMIMDMGRESEALLTCNS</sequence>
<feature type="domain" description="Xylose isomerase-like TIM barrel" evidence="1">
    <location>
        <begin position="25"/>
        <end position="197"/>
    </location>
</feature>
<accession>A0A2N5HDQ3</accession>
<dbReference type="PANTHER" id="PTHR12110:SF41">
    <property type="entry name" value="INOSOSE DEHYDRATASE"/>
    <property type="match status" value="1"/>
</dbReference>
<evidence type="ECO:0000259" key="1">
    <source>
        <dbReference type="Pfam" id="PF01261"/>
    </source>
</evidence>
<dbReference type="InterPro" id="IPR050312">
    <property type="entry name" value="IolE/XylAMocC-like"/>
</dbReference>
<dbReference type="GO" id="GO:0016853">
    <property type="term" value="F:isomerase activity"/>
    <property type="evidence" value="ECO:0007669"/>
    <property type="project" value="UniProtKB-KW"/>
</dbReference>
<organism evidence="2 3">
    <name type="scientific">Neobacillus cucumis</name>
    <dbReference type="NCBI Taxonomy" id="1740721"/>
    <lineage>
        <taxon>Bacteria</taxon>
        <taxon>Bacillati</taxon>
        <taxon>Bacillota</taxon>
        <taxon>Bacilli</taxon>
        <taxon>Bacillales</taxon>
        <taxon>Bacillaceae</taxon>
        <taxon>Neobacillus</taxon>
    </lineage>
</organism>
<dbReference type="AlphaFoldDB" id="A0A2N5HDQ3"/>
<dbReference type="Proteomes" id="UP000234950">
    <property type="component" value="Unassembled WGS sequence"/>
</dbReference>